<dbReference type="InterPro" id="IPR011047">
    <property type="entry name" value="Quinoprotein_ADH-like_sf"/>
</dbReference>
<keyword evidence="4" id="KW-1185">Reference proteome</keyword>
<sequence length="435" mass="46699" precursor="true">MRHLLAAAALALAASPAAAADRWPAFRGPTGDGVADAKNPPTTWSEKQNVLWKAPVHGKGWASPVVADSRVWVTTADEVRGNEKVKVPTTGGPNKGAVKHVTFFAVCHDLATGKVLHDVKLGEEADPAFCHDFNSYASPTPALDGGKVYAHFGSHGTWCLDAASGKVIWERRDLKCDHFRGPGSSPLVYEGWVFLIFDGFDQQYVVALDKHTGSTVWRQDRRIRYSTDNGDLKKAYATPRVLTVNGKAQLVCPSAEATIAYDPRSGAELWRFHHLKKGTMNVAAPPVAGFGLTFLVTGYPGQLMALKSDVTGTPGKDAVAWDTDKNIPTRPSLLLVNDLLFLVSDGGVATCLDAKTGKQRWTERLNGQYTASPVTAAGLVYLFNESGKATVIRAAGDYEVVATNDLDAGCMASPALVGDTLIVRTKTHLYAIGKK</sequence>
<dbReference type="InterPro" id="IPR018391">
    <property type="entry name" value="PQQ_b-propeller_rpt"/>
</dbReference>
<dbReference type="Proteomes" id="UP000319576">
    <property type="component" value="Chromosome"/>
</dbReference>
<evidence type="ECO:0000313" key="3">
    <source>
        <dbReference type="EMBL" id="QDU19339.1"/>
    </source>
</evidence>
<accession>A0A517XPA6</accession>
<feature type="domain" description="Pyrrolo-quinoline quinone repeat" evidence="2">
    <location>
        <begin position="107"/>
        <end position="224"/>
    </location>
</feature>
<feature type="signal peptide" evidence="1">
    <location>
        <begin position="1"/>
        <end position="19"/>
    </location>
</feature>
<dbReference type="InterPro" id="IPR002372">
    <property type="entry name" value="PQQ_rpt_dom"/>
</dbReference>
<dbReference type="Gene3D" id="2.130.10.10">
    <property type="entry name" value="YVTN repeat-like/Quinoprotein amine dehydrogenase"/>
    <property type="match status" value="1"/>
</dbReference>
<dbReference type="Pfam" id="PF13360">
    <property type="entry name" value="PQQ_2"/>
    <property type="match status" value="2"/>
</dbReference>
<dbReference type="KEGG" id="uli:ETAA1_12450"/>
<dbReference type="OrthoDB" id="244732at2"/>
<evidence type="ECO:0000313" key="4">
    <source>
        <dbReference type="Proteomes" id="UP000319576"/>
    </source>
</evidence>
<dbReference type="InterPro" id="IPR015943">
    <property type="entry name" value="WD40/YVTN_repeat-like_dom_sf"/>
</dbReference>
<evidence type="ECO:0000256" key="1">
    <source>
        <dbReference type="SAM" id="SignalP"/>
    </source>
</evidence>
<reference evidence="3 4" key="1">
    <citation type="submission" date="2019-02" db="EMBL/GenBank/DDBJ databases">
        <title>Deep-cultivation of Planctomycetes and their phenomic and genomic characterization uncovers novel biology.</title>
        <authorList>
            <person name="Wiegand S."/>
            <person name="Jogler M."/>
            <person name="Boedeker C."/>
            <person name="Pinto D."/>
            <person name="Vollmers J."/>
            <person name="Rivas-Marin E."/>
            <person name="Kohn T."/>
            <person name="Peeters S.H."/>
            <person name="Heuer A."/>
            <person name="Rast P."/>
            <person name="Oberbeckmann S."/>
            <person name="Bunk B."/>
            <person name="Jeske O."/>
            <person name="Meyerdierks A."/>
            <person name="Storesund J.E."/>
            <person name="Kallscheuer N."/>
            <person name="Luecker S."/>
            <person name="Lage O.M."/>
            <person name="Pohl T."/>
            <person name="Merkel B.J."/>
            <person name="Hornburger P."/>
            <person name="Mueller R.-W."/>
            <person name="Bruemmer F."/>
            <person name="Labrenz M."/>
            <person name="Spormann A.M."/>
            <person name="Op den Camp H."/>
            <person name="Overmann J."/>
            <person name="Amann R."/>
            <person name="Jetten M.S.M."/>
            <person name="Mascher T."/>
            <person name="Medema M.H."/>
            <person name="Devos D.P."/>
            <person name="Kaster A.-K."/>
            <person name="Ovreas L."/>
            <person name="Rohde M."/>
            <person name="Galperin M.Y."/>
            <person name="Jogler C."/>
        </authorList>
    </citation>
    <scope>NUCLEOTIDE SEQUENCE [LARGE SCALE GENOMIC DNA]</scope>
    <source>
        <strain evidence="3 4">ETA_A1</strain>
    </source>
</reference>
<organism evidence="3 4">
    <name type="scientific">Urbifossiella limnaea</name>
    <dbReference type="NCBI Taxonomy" id="2528023"/>
    <lineage>
        <taxon>Bacteria</taxon>
        <taxon>Pseudomonadati</taxon>
        <taxon>Planctomycetota</taxon>
        <taxon>Planctomycetia</taxon>
        <taxon>Gemmatales</taxon>
        <taxon>Gemmataceae</taxon>
        <taxon>Urbifossiella</taxon>
    </lineage>
</organism>
<keyword evidence="1" id="KW-0732">Signal</keyword>
<dbReference type="SMART" id="SM00564">
    <property type="entry name" value="PQQ"/>
    <property type="match status" value="3"/>
</dbReference>
<name>A0A517XPA6_9BACT</name>
<dbReference type="EMBL" id="CP036273">
    <property type="protein sequence ID" value="QDU19339.1"/>
    <property type="molecule type" value="Genomic_DNA"/>
</dbReference>
<dbReference type="PANTHER" id="PTHR34512:SF30">
    <property type="entry name" value="OUTER MEMBRANE PROTEIN ASSEMBLY FACTOR BAMB"/>
    <property type="match status" value="1"/>
</dbReference>
<evidence type="ECO:0000259" key="2">
    <source>
        <dbReference type="Pfam" id="PF13360"/>
    </source>
</evidence>
<gene>
    <name evidence="3" type="ORF">ETAA1_12450</name>
</gene>
<dbReference type="SUPFAM" id="SSF50998">
    <property type="entry name" value="Quinoprotein alcohol dehydrogenase-like"/>
    <property type="match status" value="1"/>
</dbReference>
<dbReference type="AlphaFoldDB" id="A0A517XPA6"/>
<dbReference type="PANTHER" id="PTHR34512">
    <property type="entry name" value="CELL SURFACE PROTEIN"/>
    <property type="match status" value="1"/>
</dbReference>
<feature type="domain" description="Pyrrolo-quinoline quinone repeat" evidence="2">
    <location>
        <begin position="318"/>
        <end position="428"/>
    </location>
</feature>
<protein>
    <submittedName>
        <fullName evidence="3">Outer membrane biogenesis protein BamB</fullName>
    </submittedName>
</protein>
<feature type="chain" id="PRO_5022127426" evidence="1">
    <location>
        <begin position="20"/>
        <end position="435"/>
    </location>
</feature>
<dbReference type="RefSeq" id="WP_145235260.1">
    <property type="nucleotide sequence ID" value="NZ_CP036273.1"/>
</dbReference>
<proteinExistence type="predicted"/>